<name>A0ABP9L570_9NOCA</name>
<keyword evidence="3" id="KW-1185">Reference proteome</keyword>
<sequence>MRKITTARVGAAVAVFATATAVLSVAMPTASATVTKVGALPGMHYGVGTNYGTGCEYTVVARVTDPVEPVAFYDNGIPLPVVRPSGGEALLQWVPATPGPHTLSAVQGSEQTPLASVDLRVGTGSHVAHACVVFGG</sequence>
<reference evidence="3" key="1">
    <citation type="journal article" date="2019" name="Int. J. Syst. Evol. Microbiol.">
        <title>The Global Catalogue of Microorganisms (GCM) 10K type strain sequencing project: providing services to taxonomists for standard genome sequencing and annotation.</title>
        <authorList>
            <consortium name="The Broad Institute Genomics Platform"/>
            <consortium name="The Broad Institute Genome Sequencing Center for Infectious Disease"/>
            <person name="Wu L."/>
            <person name="Ma J."/>
        </authorList>
    </citation>
    <scope>NUCLEOTIDE SEQUENCE [LARGE SCALE GENOMIC DNA]</scope>
    <source>
        <strain evidence="3">JCM 18298</strain>
    </source>
</reference>
<dbReference type="Proteomes" id="UP001500603">
    <property type="component" value="Unassembled WGS sequence"/>
</dbReference>
<comment type="caution">
    <text evidence="2">The sequence shown here is derived from an EMBL/GenBank/DDBJ whole genome shotgun (WGS) entry which is preliminary data.</text>
</comment>
<evidence type="ECO:0000256" key="1">
    <source>
        <dbReference type="SAM" id="SignalP"/>
    </source>
</evidence>
<gene>
    <name evidence="2" type="ORF">GCM10023318_60620</name>
</gene>
<organism evidence="2 3">
    <name type="scientific">Nocardia callitridis</name>
    <dbReference type="NCBI Taxonomy" id="648753"/>
    <lineage>
        <taxon>Bacteria</taxon>
        <taxon>Bacillati</taxon>
        <taxon>Actinomycetota</taxon>
        <taxon>Actinomycetes</taxon>
        <taxon>Mycobacteriales</taxon>
        <taxon>Nocardiaceae</taxon>
        <taxon>Nocardia</taxon>
    </lineage>
</organism>
<keyword evidence="1" id="KW-0732">Signal</keyword>
<evidence type="ECO:0008006" key="4">
    <source>
        <dbReference type="Google" id="ProtNLM"/>
    </source>
</evidence>
<dbReference type="EMBL" id="BAABJM010000010">
    <property type="protein sequence ID" value="GAA5069385.1"/>
    <property type="molecule type" value="Genomic_DNA"/>
</dbReference>
<proteinExistence type="predicted"/>
<feature type="chain" id="PRO_5046218404" description="Ig-like domain repeat protein" evidence="1">
    <location>
        <begin position="33"/>
        <end position="136"/>
    </location>
</feature>
<dbReference type="RefSeq" id="WP_345499843.1">
    <property type="nucleotide sequence ID" value="NZ_BAABJM010000010.1"/>
</dbReference>
<accession>A0ABP9L570</accession>
<evidence type="ECO:0000313" key="2">
    <source>
        <dbReference type="EMBL" id="GAA5069385.1"/>
    </source>
</evidence>
<protein>
    <recommendedName>
        <fullName evidence="4">Ig-like domain repeat protein</fullName>
    </recommendedName>
</protein>
<feature type="signal peptide" evidence="1">
    <location>
        <begin position="1"/>
        <end position="32"/>
    </location>
</feature>
<evidence type="ECO:0000313" key="3">
    <source>
        <dbReference type="Proteomes" id="UP001500603"/>
    </source>
</evidence>